<dbReference type="InterPro" id="IPR040026">
    <property type="entry name" value="FliD"/>
</dbReference>
<comment type="subunit">
    <text evidence="2 5">Homopentamer.</text>
</comment>
<feature type="domain" description="Flagellar hook-associated protein 2 C-terminal" evidence="7">
    <location>
        <begin position="219"/>
        <end position="444"/>
    </location>
</feature>
<keyword evidence="4 5" id="KW-0975">Bacterial flagellum</keyword>
<evidence type="ECO:0000256" key="5">
    <source>
        <dbReference type="RuleBase" id="RU362066"/>
    </source>
</evidence>
<dbReference type="PANTHER" id="PTHR30288:SF0">
    <property type="entry name" value="FLAGELLAR HOOK-ASSOCIATED PROTEIN 2"/>
    <property type="match status" value="1"/>
</dbReference>
<dbReference type="GO" id="GO:0005576">
    <property type="term" value="C:extracellular region"/>
    <property type="evidence" value="ECO:0007669"/>
    <property type="project" value="UniProtKB-SubCell"/>
</dbReference>
<comment type="subcellular location">
    <subcellularLocation>
        <location evidence="5">Secreted</location>
    </subcellularLocation>
    <subcellularLocation>
        <location evidence="5">Bacterial flagellum</location>
    </subcellularLocation>
</comment>
<dbReference type="InterPro" id="IPR003481">
    <property type="entry name" value="FliD_N"/>
</dbReference>
<dbReference type="Pfam" id="PF02465">
    <property type="entry name" value="FliD_N"/>
    <property type="match status" value="1"/>
</dbReference>
<dbReference type="InterPro" id="IPR010809">
    <property type="entry name" value="FliD_C"/>
</dbReference>
<comment type="similarity">
    <text evidence="1 5">Belongs to the FliD family.</text>
</comment>
<dbReference type="PANTHER" id="PTHR30288">
    <property type="entry name" value="FLAGELLAR CAP/ASSEMBLY PROTEIN FLID"/>
    <property type="match status" value="1"/>
</dbReference>
<accession>A0A2P7R7S3</accession>
<keyword evidence="5" id="KW-0964">Secreted</keyword>
<dbReference type="Pfam" id="PF07195">
    <property type="entry name" value="FliD_C"/>
    <property type="match status" value="1"/>
</dbReference>
<reference evidence="8 9" key="1">
    <citation type="submission" date="2018-03" db="EMBL/GenBank/DDBJ databases">
        <title>The draft genome of Zobellella sp. 59N8.</title>
        <authorList>
            <person name="Liu L."/>
            <person name="Li L."/>
            <person name="Zhang X."/>
            <person name="Liang L."/>
            <person name="Wang T."/>
        </authorList>
    </citation>
    <scope>NUCLEOTIDE SEQUENCE [LARGE SCALE GENOMIC DNA]</scope>
    <source>
        <strain evidence="8 9">59N8</strain>
    </source>
</reference>
<dbReference type="OrthoDB" id="5980200at2"/>
<evidence type="ECO:0000313" key="8">
    <source>
        <dbReference type="EMBL" id="PSJ46274.1"/>
    </source>
</evidence>
<comment type="caution">
    <text evidence="8">The sequence shown here is derived from an EMBL/GenBank/DDBJ whole genome shotgun (WGS) entry which is preliminary data.</text>
</comment>
<protein>
    <recommendedName>
        <fullName evidence="5">Flagellar hook-associated protein 2</fullName>
        <shortName evidence="5">HAP2</shortName>
    </recommendedName>
    <alternativeName>
        <fullName evidence="5">Flagellar cap protein</fullName>
    </alternativeName>
</protein>
<keyword evidence="8" id="KW-0969">Cilium</keyword>
<dbReference type="Proteomes" id="UP000240243">
    <property type="component" value="Unassembled WGS sequence"/>
</dbReference>
<dbReference type="InterPro" id="IPR010810">
    <property type="entry name" value="Flagellin_hook_IN_motif"/>
</dbReference>
<comment type="function">
    <text evidence="5">Required for morphogenesis and for the elongation of the flagellar filament by facilitating polymerization of the flagellin monomers at the tip of growing filament. Forms a capping structure, which prevents flagellin subunits (transported through the central channel of the flagellum) from leaking out without polymerization at the distal end.</text>
</comment>
<sequence length="464" mass="49904">MADLKLPGVGSGFPIQSFVDATVAGERAPKEKMFATRVTDINVQLSAYGSMKSALSEFKEAFKKLGDEEAFQKRSASLSESGFVTASADKSAVAGSYKLEVKTLAEAHKLGVDQSVASEQKLGSGTFEFTVDGNAFSVAIDQDKSTLAEIAETINNAEGNTGVRATVINDGQGNSSLVMFAEKTGEQNAISYTVTGNNDGDDAALGLGALAGFTEIQAAQDATLVIDNTTTITSSTNEIKDAIQGVTLNLKKLNDVEKPSTTLSIGYDKATVEKNLKGFVDAFNKVMGTVNQLTAYNPETEQAAPLNGDGTARNLTSQIRRMLSEPVDGAVSPIKSLTDLGITSKKDGTIELDDELLKKQVDENFEKIGLLFSSDQGVAKKLDDMLESFVGTEGILTKKDSSLNEQMKKIDKERADFEIYMEQYEERIYKQFSSMDIMVAQLNQQLTSVISAFENMPDFGSSKQ</sequence>
<feature type="domain" description="Flagellar hook-associated protein 2 N-terminal" evidence="6">
    <location>
        <begin position="11"/>
        <end position="108"/>
    </location>
</feature>
<dbReference type="GO" id="GO:0009421">
    <property type="term" value="C:bacterial-type flagellum filament cap"/>
    <property type="evidence" value="ECO:0007669"/>
    <property type="project" value="InterPro"/>
</dbReference>
<organism evidence="8 9">
    <name type="scientific">Zobellella endophytica</name>
    <dbReference type="NCBI Taxonomy" id="2116700"/>
    <lineage>
        <taxon>Bacteria</taxon>
        <taxon>Pseudomonadati</taxon>
        <taxon>Pseudomonadota</taxon>
        <taxon>Gammaproteobacteria</taxon>
        <taxon>Aeromonadales</taxon>
        <taxon>Aeromonadaceae</taxon>
        <taxon>Zobellella</taxon>
    </lineage>
</organism>
<evidence type="ECO:0000259" key="7">
    <source>
        <dbReference type="Pfam" id="PF07195"/>
    </source>
</evidence>
<evidence type="ECO:0000256" key="2">
    <source>
        <dbReference type="ARBA" id="ARBA00011255"/>
    </source>
</evidence>
<keyword evidence="3" id="KW-0175">Coiled coil</keyword>
<evidence type="ECO:0000259" key="6">
    <source>
        <dbReference type="Pfam" id="PF02465"/>
    </source>
</evidence>
<dbReference type="GO" id="GO:0007155">
    <property type="term" value="P:cell adhesion"/>
    <property type="evidence" value="ECO:0007669"/>
    <property type="project" value="InterPro"/>
</dbReference>
<name>A0A2P7R7S3_9GAMM</name>
<dbReference type="EMBL" id="PXYG01000002">
    <property type="protein sequence ID" value="PSJ46274.1"/>
    <property type="molecule type" value="Genomic_DNA"/>
</dbReference>
<dbReference type="Pfam" id="PF07196">
    <property type="entry name" value="Flagellin_IN"/>
    <property type="match status" value="1"/>
</dbReference>
<keyword evidence="8" id="KW-0966">Cell projection</keyword>
<gene>
    <name evidence="8" type="ORF">C7H85_06420</name>
</gene>
<evidence type="ECO:0000256" key="4">
    <source>
        <dbReference type="ARBA" id="ARBA00023143"/>
    </source>
</evidence>
<dbReference type="GO" id="GO:0071973">
    <property type="term" value="P:bacterial-type flagellum-dependent cell motility"/>
    <property type="evidence" value="ECO:0007669"/>
    <property type="project" value="TreeGrafter"/>
</dbReference>
<proteinExistence type="inferred from homology"/>
<dbReference type="GO" id="GO:0009424">
    <property type="term" value="C:bacterial-type flagellum hook"/>
    <property type="evidence" value="ECO:0007669"/>
    <property type="project" value="UniProtKB-UniRule"/>
</dbReference>
<evidence type="ECO:0000313" key="9">
    <source>
        <dbReference type="Proteomes" id="UP000240243"/>
    </source>
</evidence>
<keyword evidence="8" id="KW-0282">Flagellum</keyword>
<dbReference type="AlphaFoldDB" id="A0A2P7R7S3"/>
<evidence type="ECO:0000256" key="1">
    <source>
        <dbReference type="ARBA" id="ARBA00009764"/>
    </source>
</evidence>
<keyword evidence="9" id="KW-1185">Reference proteome</keyword>
<dbReference type="RefSeq" id="WP_106728891.1">
    <property type="nucleotide sequence ID" value="NZ_PXYG01000002.1"/>
</dbReference>
<evidence type="ECO:0000256" key="3">
    <source>
        <dbReference type="ARBA" id="ARBA00023054"/>
    </source>
</evidence>